<gene>
    <name evidence="1" type="ORF">HNP46_006377</name>
</gene>
<proteinExistence type="predicted"/>
<dbReference type="AlphaFoldDB" id="A0A7W7KR73"/>
<sequence>MRPNTSDQCWERLFERMLSRTHGNKDVRSTDEADVKGLEGARIPQAFAQALIRGDEYLARLIWSSHGYFTLEVRPSEDGRLWYTSDLGDGSLLIDNALVALNHHEVDSFLHLLCSSGATGLFKAFRMHDGILDHRLSTGGNTSHELFDILPKLVDGRMERPELALTLHDRGLAFRPSWFSKTLCWATPEMVAAHPGQLIPYKVVQYAELRSPLGGGKTVRLNELVGELLARTDLRVPGKAEKVAPEYPYEYWLQRVFFELDGCRPQPSVTDACLIEQFGDEGFVTGIGREFAEGLVLCRASVNFLVTKMDYRHPGTDIGVTEVLKNYFPLLSGMVFGDEADSIPTPSMSMFRLEIQSGRLISTLSTHNGVGQVVPTLLAAWLPTADPEFVRRLIESWSGKLTLRDACEFGLGGVAGSELKASVSNDSIIKWLEKGVRLPDGCGVTVEGMLDAKQTKHLVQMAENHLVVNGVNTDMDVETQWSYMVAPTATTASLLAREYALRRGHQDFQTLATTNEHMSILFELFGAEALVDRIAELDDRLQTLAMAGTLDI</sequence>
<evidence type="ECO:0000313" key="2">
    <source>
        <dbReference type="Proteomes" id="UP000566995"/>
    </source>
</evidence>
<name>A0A7W7KR73_PSENT</name>
<dbReference type="EMBL" id="JACHLI010000040">
    <property type="protein sequence ID" value="MBB4867464.1"/>
    <property type="molecule type" value="Genomic_DNA"/>
</dbReference>
<evidence type="ECO:0000313" key="1">
    <source>
        <dbReference type="EMBL" id="MBB4867464.1"/>
    </source>
</evidence>
<dbReference type="Proteomes" id="UP000566995">
    <property type="component" value="Unassembled WGS sequence"/>
</dbReference>
<comment type="caution">
    <text evidence="1">The sequence shown here is derived from an EMBL/GenBank/DDBJ whole genome shotgun (WGS) entry which is preliminary data.</text>
</comment>
<organism evidence="1 2">
    <name type="scientific">Pseudomonas nitroreducens</name>
    <dbReference type="NCBI Taxonomy" id="46680"/>
    <lineage>
        <taxon>Bacteria</taxon>
        <taxon>Pseudomonadati</taxon>
        <taxon>Pseudomonadota</taxon>
        <taxon>Gammaproteobacteria</taxon>
        <taxon>Pseudomonadales</taxon>
        <taxon>Pseudomonadaceae</taxon>
        <taxon>Pseudomonas</taxon>
    </lineage>
</organism>
<accession>A0A7W7KR73</accession>
<protein>
    <submittedName>
        <fullName evidence="1">Uncharacterized protein</fullName>
    </submittedName>
</protein>
<dbReference type="RefSeq" id="WP_184596993.1">
    <property type="nucleotide sequence ID" value="NZ_JACHLI010000040.1"/>
</dbReference>
<reference evidence="1 2" key="1">
    <citation type="submission" date="2020-08" db="EMBL/GenBank/DDBJ databases">
        <title>Functional genomics of gut bacteria from endangered species of beetles.</title>
        <authorList>
            <person name="Carlos-Shanley C."/>
        </authorList>
    </citation>
    <scope>NUCLEOTIDE SEQUENCE [LARGE SCALE GENOMIC DNA]</scope>
    <source>
        <strain evidence="1 2">S00179</strain>
    </source>
</reference>